<reference evidence="2 3" key="1">
    <citation type="submission" date="2021-06" db="EMBL/GenBank/DDBJ databases">
        <authorList>
            <person name="Kallberg Y."/>
            <person name="Tangrot J."/>
            <person name="Rosling A."/>
        </authorList>
    </citation>
    <scope>NUCLEOTIDE SEQUENCE [LARGE SCALE GENOMIC DNA]</scope>
    <source>
        <strain evidence="2 3">120-4 pot B 10/14</strain>
    </source>
</reference>
<accession>A0ABN7VIT1</accession>
<evidence type="ECO:0000256" key="1">
    <source>
        <dbReference type="SAM" id="MobiDB-lite"/>
    </source>
</evidence>
<organism evidence="2 3">
    <name type="scientific">Gigaspora margarita</name>
    <dbReference type="NCBI Taxonomy" id="4874"/>
    <lineage>
        <taxon>Eukaryota</taxon>
        <taxon>Fungi</taxon>
        <taxon>Fungi incertae sedis</taxon>
        <taxon>Mucoromycota</taxon>
        <taxon>Glomeromycotina</taxon>
        <taxon>Glomeromycetes</taxon>
        <taxon>Diversisporales</taxon>
        <taxon>Gigasporaceae</taxon>
        <taxon>Gigaspora</taxon>
    </lineage>
</organism>
<evidence type="ECO:0000313" key="3">
    <source>
        <dbReference type="Proteomes" id="UP000789901"/>
    </source>
</evidence>
<gene>
    <name evidence="2" type="ORF">GMARGA_LOCUS19096</name>
</gene>
<feature type="compositionally biased region" description="Polar residues" evidence="1">
    <location>
        <begin position="27"/>
        <end position="39"/>
    </location>
</feature>
<evidence type="ECO:0000313" key="2">
    <source>
        <dbReference type="EMBL" id="CAG8776157.1"/>
    </source>
</evidence>
<dbReference type="EMBL" id="CAJVQB010015712">
    <property type="protein sequence ID" value="CAG8776157.1"/>
    <property type="molecule type" value="Genomic_DNA"/>
</dbReference>
<dbReference type="Proteomes" id="UP000789901">
    <property type="component" value="Unassembled WGS sequence"/>
</dbReference>
<protein>
    <submittedName>
        <fullName evidence="2">19640_t:CDS:1</fullName>
    </submittedName>
</protein>
<name>A0ABN7VIT1_GIGMA</name>
<sequence>TLTPGYLDNFVLEKRREAVKKLKGDVSQLNLSESQSTEQGKLGGRPPKYVSPAERQKAYRRRKAQAKIDKGEIKGILNMTTGRIWLRKK</sequence>
<proteinExistence type="predicted"/>
<feature type="non-terminal residue" evidence="2">
    <location>
        <position position="1"/>
    </location>
</feature>
<feature type="region of interest" description="Disordered" evidence="1">
    <location>
        <begin position="23"/>
        <end position="65"/>
    </location>
</feature>
<keyword evidence="3" id="KW-1185">Reference proteome</keyword>
<comment type="caution">
    <text evidence="2">The sequence shown here is derived from an EMBL/GenBank/DDBJ whole genome shotgun (WGS) entry which is preliminary data.</text>
</comment>